<dbReference type="NCBIfam" id="NF041646">
    <property type="entry name" value="VC0807_fam"/>
    <property type="match status" value="1"/>
</dbReference>
<protein>
    <recommendedName>
        <fullName evidence="4">MFS transporter</fullName>
    </recommendedName>
</protein>
<evidence type="ECO:0000313" key="2">
    <source>
        <dbReference type="EMBL" id="ASD63562.1"/>
    </source>
</evidence>
<dbReference type="InterPro" id="IPR016870">
    <property type="entry name" value="UCP028137"/>
</dbReference>
<reference evidence="2 3" key="1">
    <citation type="submission" date="2017-04" db="EMBL/GenBank/DDBJ databases">
        <title>Whole genome sequence of Bdellovibrio bacteriovorus strain SSB218315.</title>
        <authorList>
            <person name="Oyedara O."/>
            <person name="Rodriguez-Perez M.A."/>
        </authorList>
    </citation>
    <scope>NUCLEOTIDE SEQUENCE [LARGE SCALE GENOMIC DNA]</scope>
    <source>
        <strain evidence="2 3">SSB218315</strain>
    </source>
</reference>
<feature type="transmembrane region" description="Helical" evidence="1">
    <location>
        <begin position="198"/>
        <end position="219"/>
    </location>
</feature>
<dbReference type="RefSeq" id="WP_088565095.1">
    <property type="nucleotide sequence ID" value="NZ_CP020946.1"/>
</dbReference>
<evidence type="ECO:0000256" key="1">
    <source>
        <dbReference type="SAM" id="Phobius"/>
    </source>
</evidence>
<keyword evidence="1" id="KW-0812">Transmembrane</keyword>
<proteinExistence type="predicted"/>
<feature type="transmembrane region" description="Helical" evidence="1">
    <location>
        <begin position="149"/>
        <end position="168"/>
    </location>
</feature>
<dbReference type="PIRSF" id="PIRSF028137">
    <property type="entry name" value="UCP028137"/>
    <property type="match status" value="1"/>
</dbReference>
<evidence type="ECO:0000313" key="3">
    <source>
        <dbReference type="Proteomes" id="UP000197003"/>
    </source>
</evidence>
<dbReference type="AlphaFoldDB" id="A0A1Z3N7V3"/>
<keyword evidence="1" id="KW-0472">Membrane</keyword>
<dbReference type="OrthoDB" id="5291554at2"/>
<gene>
    <name evidence="2" type="ORF">B9G79_08240</name>
</gene>
<accession>A0A1Z3N7V3</accession>
<dbReference type="EMBL" id="CP020946">
    <property type="protein sequence ID" value="ASD63562.1"/>
    <property type="molecule type" value="Genomic_DNA"/>
</dbReference>
<feature type="transmembrane region" description="Helical" evidence="1">
    <location>
        <begin position="12"/>
        <end position="31"/>
    </location>
</feature>
<keyword evidence="1" id="KW-1133">Transmembrane helix</keyword>
<sequence>MSKQEAPPKENGLLNIVFNIVLPVLILNKLSKFIGPFWALVLALAFPLGYGAYDLIKRKKFNAFSALGLLNVLLTGGLALLGLHGFWFAVKEAAFPALVGLFVLGSAFTKKPFIETLFLNPSLMKVDLLEERLKEKGKQKEFHDHMKSATVWLSLSFAFSAVCNFVLARKIFINIDSTLSADAQSTVLNEQIAQMTTWSMAIIMVPSMIFLLGIFWYLMRGIKQHSGLSTEELLKEN</sequence>
<organism evidence="2 3">
    <name type="scientific">Bdellovibrio bacteriovorus</name>
    <dbReference type="NCBI Taxonomy" id="959"/>
    <lineage>
        <taxon>Bacteria</taxon>
        <taxon>Pseudomonadati</taxon>
        <taxon>Bdellovibrionota</taxon>
        <taxon>Bdellovibrionia</taxon>
        <taxon>Bdellovibrionales</taxon>
        <taxon>Pseudobdellovibrionaceae</taxon>
        <taxon>Bdellovibrio</taxon>
    </lineage>
</organism>
<evidence type="ECO:0008006" key="4">
    <source>
        <dbReference type="Google" id="ProtNLM"/>
    </source>
</evidence>
<name>A0A1Z3N7V3_BDEBC</name>
<feature type="transmembrane region" description="Helical" evidence="1">
    <location>
        <begin position="37"/>
        <end position="56"/>
    </location>
</feature>
<dbReference type="Proteomes" id="UP000197003">
    <property type="component" value="Chromosome"/>
</dbReference>
<feature type="transmembrane region" description="Helical" evidence="1">
    <location>
        <begin position="63"/>
        <end position="87"/>
    </location>
</feature>